<gene>
    <name evidence="1" type="ORF">J2Z80_000364</name>
</gene>
<dbReference type="Proteomes" id="UP001166402">
    <property type="component" value="Unassembled WGS sequence"/>
</dbReference>
<name>A0ABS4NB22_9THEO</name>
<protein>
    <submittedName>
        <fullName evidence="1">Uncharacterized protein</fullName>
    </submittedName>
</protein>
<keyword evidence="2" id="KW-1185">Reference proteome</keyword>
<reference evidence="1" key="1">
    <citation type="submission" date="2021-03" db="EMBL/GenBank/DDBJ databases">
        <title>Genomic Encyclopedia of Type Strains, Phase IV (KMG-IV): sequencing the most valuable type-strain genomes for metagenomic binning, comparative biology and taxonomic classification.</title>
        <authorList>
            <person name="Goeker M."/>
        </authorList>
    </citation>
    <scope>NUCLEOTIDE SEQUENCE</scope>
    <source>
        <strain evidence="1">DSM 101588</strain>
    </source>
</reference>
<proteinExistence type="predicted"/>
<accession>A0ABS4NB22</accession>
<dbReference type="EMBL" id="JAGGLT010000002">
    <property type="protein sequence ID" value="MBP2070866.1"/>
    <property type="molecule type" value="Genomic_DNA"/>
</dbReference>
<evidence type="ECO:0000313" key="2">
    <source>
        <dbReference type="Proteomes" id="UP001166402"/>
    </source>
</evidence>
<comment type="caution">
    <text evidence="1">The sequence shown here is derived from an EMBL/GenBank/DDBJ whole genome shotgun (WGS) entry which is preliminary data.</text>
</comment>
<evidence type="ECO:0000313" key="1">
    <source>
        <dbReference type="EMBL" id="MBP2070866.1"/>
    </source>
</evidence>
<sequence>MKIIKIIKIFLKASNKDKKEIVKYFYKKEKTKAY</sequence>
<organism evidence="1 2">
    <name type="scientific">Thermoanaerobacterium butyriciformans</name>
    <dbReference type="NCBI Taxonomy" id="1702242"/>
    <lineage>
        <taxon>Bacteria</taxon>
        <taxon>Bacillati</taxon>
        <taxon>Bacillota</taxon>
        <taxon>Clostridia</taxon>
        <taxon>Thermoanaerobacterales</taxon>
        <taxon>Thermoanaerobacteraceae</taxon>
        <taxon>Thermoanaerobacterium</taxon>
    </lineage>
</organism>